<dbReference type="EMBL" id="SJSL01000002">
    <property type="protein sequence ID" value="TCD01388.1"/>
    <property type="molecule type" value="Genomic_DNA"/>
</dbReference>
<organism evidence="2 3">
    <name type="scientific">Pedobacter psychroterrae</name>
    <dbReference type="NCBI Taxonomy" id="2530453"/>
    <lineage>
        <taxon>Bacteria</taxon>
        <taxon>Pseudomonadati</taxon>
        <taxon>Bacteroidota</taxon>
        <taxon>Sphingobacteriia</taxon>
        <taxon>Sphingobacteriales</taxon>
        <taxon>Sphingobacteriaceae</taxon>
        <taxon>Pedobacter</taxon>
    </lineage>
</organism>
<evidence type="ECO:0000256" key="1">
    <source>
        <dbReference type="SAM" id="SignalP"/>
    </source>
</evidence>
<name>A0A4R0NN69_9SPHI</name>
<reference evidence="2 3" key="1">
    <citation type="submission" date="2019-02" db="EMBL/GenBank/DDBJ databases">
        <title>Pedobacter sp. RP-1-14 sp. nov., isolated from Arctic soil.</title>
        <authorList>
            <person name="Dahal R.H."/>
        </authorList>
    </citation>
    <scope>NUCLEOTIDE SEQUENCE [LARGE SCALE GENOMIC DNA]</scope>
    <source>
        <strain evidence="2 3">RP-1-14</strain>
    </source>
</reference>
<dbReference type="AlphaFoldDB" id="A0A4R0NN69"/>
<evidence type="ECO:0000313" key="3">
    <source>
        <dbReference type="Proteomes" id="UP000293347"/>
    </source>
</evidence>
<keyword evidence="1" id="KW-0732">Signal</keyword>
<comment type="caution">
    <text evidence="2">The sequence shown here is derived from an EMBL/GenBank/DDBJ whole genome shotgun (WGS) entry which is preliminary data.</text>
</comment>
<protein>
    <recommendedName>
        <fullName evidence="4">Gluconate 2-dehydrogenase subunit 3-like protein</fullName>
    </recommendedName>
</protein>
<accession>A0A4R0NN69</accession>
<dbReference type="OrthoDB" id="796239at2"/>
<gene>
    <name evidence="2" type="ORF">EZ437_11620</name>
</gene>
<evidence type="ECO:0008006" key="4">
    <source>
        <dbReference type="Google" id="ProtNLM"/>
    </source>
</evidence>
<feature type="chain" id="PRO_5020776883" description="Gluconate 2-dehydrogenase subunit 3-like protein" evidence="1">
    <location>
        <begin position="30"/>
        <end position="179"/>
    </location>
</feature>
<feature type="signal peptide" evidence="1">
    <location>
        <begin position="1"/>
        <end position="29"/>
    </location>
</feature>
<keyword evidence="3" id="KW-1185">Reference proteome</keyword>
<dbReference type="Proteomes" id="UP000293347">
    <property type="component" value="Unassembled WGS sequence"/>
</dbReference>
<proteinExistence type="predicted"/>
<dbReference type="RefSeq" id="WP_131596162.1">
    <property type="nucleotide sequence ID" value="NZ_SJSL01000002.1"/>
</dbReference>
<evidence type="ECO:0000313" key="2">
    <source>
        <dbReference type="EMBL" id="TCD01388.1"/>
    </source>
</evidence>
<sequence>MISTGSKHIMNFMCSLFLLFSAAYPNQNADAQNNTDRAAFSLAMKDLQSAIRAKNFVKAGVYFHYPFFTAKEDQANGKELPVDPIDKKEFDNYKNDIFHKDVCRILPKLGLEAVSEVTEHKDSYYTVLREHTDPNTRLYELYAQYAGESGASESYFGFVFGKIKGRYKILAYYGKWPLR</sequence>